<organism evidence="2 3">
    <name type="scientific">Pleurodeles waltl</name>
    <name type="common">Iberian ribbed newt</name>
    <dbReference type="NCBI Taxonomy" id="8319"/>
    <lineage>
        <taxon>Eukaryota</taxon>
        <taxon>Metazoa</taxon>
        <taxon>Chordata</taxon>
        <taxon>Craniata</taxon>
        <taxon>Vertebrata</taxon>
        <taxon>Euteleostomi</taxon>
        <taxon>Amphibia</taxon>
        <taxon>Batrachia</taxon>
        <taxon>Caudata</taxon>
        <taxon>Salamandroidea</taxon>
        <taxon>Salamandridae</taxon>
        <taxon>Pleurodelinae</taxon>
        <taxon>Pleurodeles</taxon>
    </lineage>
</organism>
<dbReference type="AlphaFoldDB" id="A0AAV7RVG0"/>
<gene>
    <name evidence="2" type="ORF">NDU88_007672</name>
</gene>
<accession>A0AAV7RVG0</accession>
<comment type="caution">
    <text evidence="2">The sequence shown here is derived from an EMBL/GenBank/DDBJ whole genome shotgun (WGS) entry which is preliminary data.</text>
</comment>
<feature type="region of interest" description="Disordered" evidence="1">
    <location>
        <begin position="36"/>
        <end position="108"/>
    </location>
</feature>
<evidence type="ECO:0000313" key="3">
    <source>
        <dbReference type="Proteomes" id="UP001066276"/>
    </source>
</evidence>
<evidence type="ECO:0000256" key="1">
    <source>
        <dbReference type="SAM" id="MobiDB-lite"/>
    </source>
</evidence>
<feature type="compositionally biased region" description="Basic and acidic residues" evidence="1">
    <location>
        <begin position="70"/>
        <end position="108"/>
    </location>
</feature>
<name>A0AAV7RVG0_PLEWA</name>
<sequence length="149" mass="16557">MRIRAQRQETRNGTTVVVSNRSVLLLLHKPAEDTVRLGGQTYSPRSGRDENGSAQAGATSKNLGRGRSNLLDERRLPSTTRGTDRTRPRLRESATKEMKSRGRNTAERLRGKRELNAYLRSAAGETNVQKNVRFGPRGASAPIIYAQIK</sequence>
<feature type="compositionally biased region" description="Polar residues" evidence="1">
    <location>
        <begin position="52"/>
        <end position="62"/>
    </location>
</feature>
<protein>
    <submittedName>
        <fullName evidence="2">Uncharacterized protein</fullName>
    </submittedName>
</protein>
<evidence type="ECO:0000313" key="2">
    <source>
        <dbReference type="EMBL" id="KAJ1154933.1"/>
    </source>
</evidence>
<proteinExistence type="predicted"/>
<dbReference type="Proteomes" id="UP001066276">
    <property type="component" value="Chromosome 5"/>
</dbReference>
<keyword evidence="3" id="KW-1185">Reference proteome</keyword>
<dbReference type="EMBL" id="JANPWB010000009">
    <property type="protein sequence ID" value="KAJ1154933.1"/>
    <property type="molecule type" value="Genomic_DNA"/>
</dbReference>
<reference evidence="2" key="1">
    <citation type="journal article" date="2022" name="bioRxiv">
        <title>Sequencing and chromosome-scale assembly of the giantPleurodeles waltlgenome.</title>
        <authorList>
            <person name="Brown T."/>
            <person name="Elewa A."/>
            <person name="Iarovenko S."/>
            <person name="Subramanian E."/>
            <person name="Araus A.J."/>
            <person name="Petzold A."/>
            <person name="Susuki M."/>
            <person name="Suzuki K.-i.T."/>
            <person name="Hayashi T."/>
            <person name="Toyoda A."/>
            <person name="Oliveira C."/>
            <person name="Osipova E."/>
            <person name="Leigh N.D."/>
            <person name="Simon A."/>
            <person name="Yun M.H."/>
        </authorList>
    </citation>
    <scope>NUCLEOTIDE SEQUENCE</scope>
    <source>
        <strain evidence="2">20211129_DDA</strain>
        <tissue evidence="2">Liver</tissue>
    </source>
</reference>